<gene>
    <name evidence="3" type="ORF">SAMN05216251_111185</name>
</gene>
<evidence type="ECO:0000313" key="4">
    <source>
        <dbReference type="Proteomes" id="UP000199323"/>
    </source>
</evidence>
<feature type="signal peptide" evidence="2">
    <location>
        <begin position="1"/>
        <end position="20"/>
    </location>
</feature>
<evidence type="ECO:0008006" key="5">
    <source>
        <dbReference type="Google" id="ProtNLM"/>
    </source>
</evidence>
<keyword evidence="4" id="KW-1185">Reference proteome</keyword>
<keyword evidence="1" id="KW-0472">Membrane</keyword>
<keyword evidence="1" id="KW-1133">Transmembrane helix</keyword>
<keyword evidence="2" id="KW-0732">Signal</keyword>
<reference evidence="4" key="1">
    <citation type="submission" date="2016-10" db="EMBL/GenBank/DDBJ databases">
        <authorList>
            <person name="Varghese N."/>
            <person name="Submissions S."/>
        </authorList>
    </citation>
    <scope>NUCLEOTIDE SEQUENCE [LARGE SCALE GENOMIC DNA]</scope>
    <source>
        <strain evidence="4">CGMCC 4.3510</strain>
    </source>
</reference>
<name>A0A1I2HUZ5_9ACTN</name>
<feature type="chain" id="PRO_5039390374" description="CPBP family intramembrane metalloprotease" evidence="2">
    <location>
        <begin position="21"/>
        <end position="112"/>
    </location>
</feature>
<accession>A0A1I2HUZ5</accession>
<protein>
    <recommendedName>
        <fullName evidence="5">CPBP family intramembrane metalloprotease</fullName>
    </recommendedName>
</protein>
<dbReference type="RefSeq" id="WP_093715008.1">
    <property type="nucleotide sequence ID" value="NZ_FONG01000011.1"/>
</dbReference>
<dbReference type="EMBL" id="FONG01000011">
    <property type="protein sequence ID" value="SFF32191.1"/>
    <property type="molecule type" value="Genomic_DNA"/>
</dbReference>
<keyword evidence="1" id="KW-0812">Transmembrane</keyword>
<feature type="transmembrane region" description="Helical" evidence="1">
    <location>
        <begin position="93"/>
        <end position="111"/>
    </location>
</feature>
<dbReference type="AlphaFoldDB" id="A0A1I2HUZ5"/>
<evidence type="ECO:0000256" key="2">
    <source>
        <dbReference type="SAM" id="SignalP"/>
    </source>
</evidence>
<organism evidence="3 4">
    <name type="scientific">Actinacidiphila alni</name>
    <dbReference type="NCBI Taxonomy" id="380248"/>
    <lineage>
        <taxon>Bacteria</taxon>
        <taxon>Bacillati</taxon>
        <taxon>Actinomycetota</taxon>
        <taxon>Actinomycetes</taxon>
        <taxon>Kitasatosporales</taxon>
        <taxon>Streptomycetaceae</taxon>
        <taxon>Actinacidiphila</taxon>
    </lineage>
</organism>
<sequence length="112" mass="11744">MPYPLVLALTLLVEVPCYVAAVTAAAPAPVRPRRTALAAVMVNCVTHPPLWWFLRQAHGAAYWPAFAVAEAAVCAVEGLLLGRLLRLRGQLPYAASVAANCASVIAGLLVLG</sequence>
<evidence type="ECO:0000313" key="3">
    <source>
        <dbReference type="EMBL" id="SFF32191.1"/>
    </source>
</evidence>
<feature type="transmembrane region" description="Helical" evidence="1">
    <location>
        <begin position="61"/>
        <end position="81"/>
    </location>
</feature>
<proteinExistence type="predicted"/>
<evidence type="ECO:0000256" key="1">
    <source>
        <dbReference type="SAM" id="Phobius"/>
    </source>
</evidence>
<dbReference type="STRING" id="380248.SAMN05216251_111185"/>
<dbReference type="Proteomes" id="UP000199323">
    <property type="component" value="Unassembled WGS sequence"/>
</dbReference>